<gene>
    <name evidence="11" type="primary">COX3</name>
</gene>
<accession>A0AAU8HQB2</accession>
<feature type="transmembrane region" description="Helical" evidence="9">
    <location>
        <begin position="158"/>
        <end position="175"/>
    </location>
</feature>
<dbReference type="PANTHER" id="PTHR11403:SF7">
    <property type="entry name" value="CYTOCHROME C OXIDASE SUBUNIT 3"/>
    <property type="match status" value="1"/>
</dbReference>
<feature type="transmembrane region" description="Helical" evidence="9">
    <location>
        <begin position="121"/>
        <end position="146"/>
    </location>
</feature>
<feature type="transmembrane region" description="Helical" evidence="9">
    <location>
        <begin position="12"/>
        <end position="34"/>
    </location>
</feature>
<evidence type="ECO:0000313" key="11">
    <source>
        <dbReference type="EMBL" id="XCI16348.1"/>
    </source>
</evidence>
<feature type="transmembrane region" description="Helical" evidence="9">
    <location>
        <begin position="239"/>
        <end position="258"/>
    </location>
</feature>
<dbReference type="GO" id="GO:0016020">
    <property type="term" value="C:membrane"/>
    <property type="evidence" value="ECO:0007669"/>
    <property type="project" value="UniProtKB-SubCell"/>
</dbReference>
<dbReference type="AlphaFoldDB" id="A0AAU8HQB2"/>
<dbReference type="Gene3D" id="1.10.287.70">
    <property type="match status" value="1"/>
</dbReference>
<dbReference type="GO" id="GO:0006123">
    <property type="term" value="P:mitochondrial electron transport, cytochrome c to oxygen"/>
    <property type="evidence" value="ECO:0007669"/>
    <property type="project" value="TreeGrafter"/>
</dbReference>
<dbReference type="GO" id="GO:0005739">
    <property type="term" value="C:mitochondrion"/>
    <property type="evidence" value="ECO:0007669"/>
    <property type="project" value="TreeGrafter"/>
</dbReference>
<comment type="similarity">
    <text evidence="2 8">Belongs to the cytochrome c oxidase subunit 3 family.</text>
</comment>
<keyword evidence="6 9" id="KW-1133">Transmembrane helix</keyword>
<dbReference type="InterPro" id="IPR035973">
    <property type="entry name" value="Cyt_c_oxidase_su3-like_sf"/>
</dbReference>
<dbReference type="GO" id="GO:0004129">
    <property type="term" value="F:cytochrome-c oxidase activity"/>
    <property type="evidence" value="ECO:0007669"/>
    <property type="project" value="InterPro"/>
</dbReference>
<feature type="transmembrane region" description="Helical" evidence="9">
    <location>
        <begin position="195"/>
        <end position="218"/>
    </location>
</feature>
<dbReference type="PROSITE" id="PS50253">
    <property type="entry name" value="COX3"/>
    <property type="match status" value="1"/>
</dbReference>
<dbReference type="InterPro" id="IPR024791">
    <property type="entry name" value="Cyt_c/ubiquinol_Oxase_su3"/>
</dbReference>
<keyword evidence="5" id="KW-1278">Translocase</keyword>
<dbReference type="Gene3D" id="1.20.120.80">
    <property type="entry name" value="Cytochrome c oxidase, subunit III, four-helix bundle"/>
    <property type="match status" value="1"/>
</dbReference>
<evidence type="ECO:0000256" key="3">
    <source>
        <dbReference type="ARBA" id="ARBA00015944"/>
    </source>
</evidence>
<keyword evidence="7 9" id="KW-0472">Membrane</keyword>
<geneLocation type="mitochondrion" evidence="11"/>
<dbReference type="InterPro" id="IPR013833">
    <property type="entry name" value="Cyt_c_oxidase_su3_a-hlx"/>
</dbReference>
<dbReference type="PANTHER" id="PTHR11403">
    <property type="entry name" value="CYTOCHROME C OXIDASE SUBUNIT III"/>
    <property type="match status" value="1"/>
</dbReference>
<feature type="transmembrane region" description="Helical" evidence="9">
    <location>
        <begin position="40"/>
        <end position="57"/>
    </location>
</feature>
<dbReference type="CDD" id="cd01665">
    <property type="entry name" value="Cyt_c_Oxidase_III"/>
    <property type="match status" value="1"/>
</dbReference>
<evidence type="ECO:0000256" key="5">
    <source>
        <dbReference type="ARBA" id="ARBA00022967"/>
    </source>
</evidence>
<dbReference type="InterPro" id="IPR033945">
    <property type="entry name" value="Cyt_c_oxase_su3_dom"/>
</dbReference>
<evidence type="ECO:0000256" key="9">
    <source>
        <dbReference type="SAM" id="Phobius"/>
    </source>
</evidence>
<reference evidence="11" key="1">
    <citation type="submission" date="2024-06" db="EMBL/GenBank/DDBJ databases">
        <title>Genomic investigations of benthic invertebrates from the Clarion-Clipperton fields of polymetallic nodules.</title>
        <authorList>
            <person name="Gastineau R."/>
            <person name="Dabek P."/>
            <person name="Mianowicz K."/>
            <person name="Otis C."/>
            <person name="Stoyanova V."/>
            <person name="Krawcewicz A."/>
            <person name="Abramowski T."/>
        </authorList>
    </citation>
    <scope>NUCLEOTIDE SEQUENCE</scope>
</reference>
<evidence type="ECO:0000256" key="8">
    <source>
        <dbReference type="RuleBase" id="RU003375"/>
    </source>
</evidence>
<proteinExistence type="inferred from homology"/>
<protein>
    <recommendedName>
        <fullName evidence="3 8">Cytochrome c oxidase subunit 3</fullName>
    </recommendedName>
</protein>
<sequence>MRTRTPYHLVEQSPWPIVASISTLAMAVGTASYVNASCCFPLSAGVYTTIGTAILWWRDVTRESTLQGFHTSFVANNLKMGMILFITSEVLFFFAFFWAYFQSSLGPDSDLGTNWPPTGPIPLNPLSVPLLNTMVLLMSGVTLTWAHHSLIEKEMNKTAQGLTLTVILGFYFTFLQYSEYSETSFTTPESAFGSVFFIATGFHGAHVVIGSIFLSVCLTRHLSRHFSPGHHFGFEAAAWYWHFVDVVWLFLFTCLYWWGA</sequence>
<evidence type="ECO:0000256" key="1">
    <source>
        <dbReference type="ARBA" id="ARBA00004141"/>
    </source>
</evidence>
<dbReference type="Pfam" id="PF00510">
    <property type="entry name" value="COX3"/>
    <property type="match status" value="1"/>
</dbReference>
<keyword evidence="4 8" id="KW-0812">Transmembrane</keyword>
<comment type="function">
    <text evidence="8">Component of the cytochrome c oxidase, the last enzyme in the mitochondrial electron transport chain which drives oxidative phosphorylation. The respiratory chain contains 3 multisubunit complexes succinate dehydrogenase (complex II, CII), ubiquinol-cytochrome c oxidoreductase (cytochrome b-c1 complex, complex III, CIII) and cytochrome c oxidase (complex IV, CIV), that cooperate to transfer electrons derived from NADH and succinate to molecular oxygen, creating an electrochemical gradient over the inner membrane that drives transmembrane transport and the ATP synthase. Cytochrome c oxidase is the component of the respiratory chain that catalyzes the reduction of oxygen to water. Electrons originating from reduced cytochrome c in the intermembrane space (IMS) are transferred via the dinuclear copper A center (CU(A)) of subunit 2 and heme A of subunit 1 to the active site in subunit 1, a binuclear center (BNC) formed by heme A3 and copper B (CU(B)). The BNC reduces molecular oxygen to 2 water molecules using 4 electrons from cytochrome c in the IMS and 4 protons from the mitochondrial matrix.</text>
</comment>
<evidence type="ECO:0000256" key="2">
    <source>
        <dbReference type="ARBA" id="ARBA00010581"/>
    </source>
</evidence>
<name>A0AAU8HQB2_9BILA</name>
<evidence type="ECO:0000256" key="6">
    <source>
        <dbReference type="ARBA" id="ARBA00022989"/>
    </source>
</evidence>
<feature type="transmembrane region" description="Helical" evidence="9">
    <location>
        <begin position="78"/>
        <end position="101"/>
    </location>
</feature>
<keyword evidence="8 11" id="KW-0496">Mitochondrion</keyword>
<organism evidence="11">
    <name type="scientific">Brachiopoda sp</name>
    <dbReference type="NCBI Taxonomy" id="3230945"/>
    <lineage>
        <taxon>Eukaryota</taxon>
        <taxon>Metazoa</taxon>
        <taxon>Spiralia</taxon>
        <taxon>Lophotrochozoa</taxon>
        <taxon>Brachiopoda</taxon>
    </lineage>
</organism>
<evidence type="ECO:0000259" key="10">
    <source>
        <dbReference type="PROSITE" id="PS50253"/>
    </source>
</evidence>
<dbReference type="InterPro" id="IPR000298">
    <property type="entry name" value="Cyt_c_oxidase-like_su3"/>
</dbReference>
<dbReference type="EMBL" id="PP977509">
    <property type="protein sequence ID" value="XCI16348.1"/>
    <property type="molecule type" value="Genomic_DNA"/>
</dbReference>
<dbReference type="SUPFAM" id="SSF81452">
    <property type="entry name" value="Cytochrome c oxidase subunit III-like"/>
    <property type="match status" value="1"/>
</dbReference>
<feature type="domain" description="Heme-copper oxidase subunit III family profile" evidence="10">
    <location>
        <begin position="3"/>
        <end position="260"/>
    </location>
</feature>
<dbReference type="FunFam" id="1.20.120.80:FF:000002">
    <property type="entry name" value="Cytochrome c oxidase subunit 3"/>
    <property type="match status" value="1"/>
</dbReference>
<evidence type="ECO:0000256" key="7">
    <source>
        <dbReference type="ARBA" id="ARBA00023136"/>
    </source>
</evidence>
<comment type="subcellular location">
    <subcellularLocation>
        <location evidence="1">Membrane</location>
        <topology evidence="1">Multi-pass membrane protein</topology>
    </subcellularLocation>
</comment>
<evidence type="ECO:0000256" key="4">
    <source>
        <dbReference type="ARBA" id="ARBA00022692"/>
    </source>
</evidence>